<dbReference type="SUPFAM" id="SSF50475">
    <property type="entry name" value="FMN-binding split barrel"/>
    <property type="match status" value="1"/>
</dbReference>
<dbReference type="GO" id="GO:0042602">
    <property type="term" value="F:riboflavin reductase (NADPH) activity"/>
    <property type="evidence" value="ECO:0007669"/>
    <property type="project" value="TreeGrafter"/>
</dbReference>
<dbReference type="PANTHER" id="PTHR30466">
    <property type="entry name" value="FLAVIN REDUCTASE"/>
    <property type="match status" value="1"/>
</dbReference>
<dbReference type="Proteomes" id="UP000005222">
    <property type="component" value="Chromosome J"/>
</dbReference>
<sequence>MSLMFQLKRSHSSSTAFKDLFKSSMSRVSSQAMILTASFNHKRERNPVLHGMTLSSVCSLSLNPRPLLQFNLHLPSYTSRSLHENHGILAIHLFPPTKKSVKLGRVFAGGIKDTEHDKGSIRIQRTAQELKDGETFHEMTTPFKSISRNDWELHKFNEEIDIPILKEAERIFICKKKQVFSIDMHEIWAIEVLDILCPNPEFKIDNNRNKSGGILYFDRAFHSIGNLLKE</sequence>
<dbReference type="InterPro" id="IPR002563">
    <property type="entry name" value="Flavin_Rdtase-like_dom"/>
</dbReference>
<dbReference type="eggNOG" id="ENOG502RYSQ">
    <property type="taxonomic scope" value="Eukaryota"/>
</dbReference>
<dbReference type="OrthoDB" id="2015405at2759"/>
<dbReference type="Gene3D" id="2.30.110.10">
    <property type="entry name" value="Electron Transport, Fmn-binding Protein, Chain A"/>
    <property type="match status" value="1"/>
</dbReference>
<dbReference type="HOGENOM" id="CLU_085409_0_0_1"/>
<dbReference type="InParanoid" id="G8YBL6"/>
<reference evidence="3 4" key="1">
    <citation type="journal article" date="2012" name="G3 (Bethesda)">
        <title>Pichia sorbitophila, an interspecies yeast hybrid reveals early steps of genome resolution following polyploidization.</title>
        <authorList>
            <person name="Leh Louis V."/>
            <person name="Despons L."/>
            <person name="Friedrich A."/>
            <person name="Martin T."/>
            <person name="Durrens P."/>
            <person name="Casaregola S."/>
            <person name="Neuveglise C."/>
            <person name="Fairhead C."/>
            <person name="Marck C."/>
            <person name="Cruz J.A."/>
            <person name="Straub M.L."/>
            <person name="Kugler V."/>
            <person name="Sacerdot C."/>
            <person name="Uzunov Z."/>
            <person name="Thierry A."/>
            <person name="Weiss S."/>
            <person name="Bleykasten C."/>
            <person name="De Montigny J."/>
            <person name="Jacques N."/>
            <person name="Jung P."/>
            <person name="Lemaire M."/>
            <person name="Mallet S."/>
            <person name="Morel G."/>
            <person name="Richard G.F."/>
            <person name="Sarkar A."/>
            <person name="Savel G."/>
            <person name="Schacherer J."/>
            <person name="Seret M.L."/>
            <person name="Talla E."/>
            <person name="Samson G."/>
            <person name="Jubin C."/>
            <person name="Poulain J."/>
            <person name="Vacherie B."/>
            <person name="Barbe V."/>
            <person name="Pelletier E."/>
            <person name="Sherman D.J."/>
            <person name="Westhof E."/>
            <person name="Weissenbach J."/>
            <person name="Baret P.V."/>
            <person name="Wincker P."/>
            <person name="Gaillardin C."/>
            <person name="Dujon B."/>
            <person name="Souciet J.L."/>
        </authorList>
    </citation>
    <scope>NUCLEOTIDE SEQUENCE [LARGE SCALE GENOMIC DNA]</scope>
    <source>
        <strain evidence="4">ATCC MYA-4447 / BCRC 22081 / CBS 7064 / NBRC 10061 / NRRL Y-12695</strain>
    </source>
</reference>
<dbReference type="OMA" id="AELIMIC"/>
<proteinExistence type="predicted"/>
<dbReference type="EMBL" id="FO082050">
    <property type="protein sequence ID" value="CCE82347.1"/>
    <property type="molecule type" value="Genomic_DNA"/>
</dbReference>
<dbReference type="PANTHER" id="PTHR30466:SF1">
    <property type="entry name" value="FMN REDUCTASE (NADH) RUTF"/>
    <property type="match status" value="1"/>
</dbReference>
<dbReference type="SMART" id="SM00903">
    <property type="entry name" value="Flavin_Reduct"/>
    <property type="match status" value="1"/>
</dbReference>
<evidence type="ECO:0000256" key="1">
    <source>
        <dbReference type="ARBA" id="ARBA00023002"/>
    </source>
</evidence>
<dbReference type="InterPro" id="IPR012349">
    <property type="entry name" value="Split_barrel_FMN-bd"/>
</dbReference>
<dbReference type="AlphaFoldDB" id="G8YBL6"/>
<dbReference type="STRING" id="559304.G8YBL6"/>
<dbReference type="InterPro" id="IPR050268">
    <property type="entry name" value="NADH-dep_flavin_reductase"/>
</dbReference>
<name>G8YBL6_PICSO</name>
<evidence type="ECO:0000259" key="2">
    <source>
        <dbReference type="SMART" id="SM00903"/>
    </source>
</evidence>
<gene>
    <name evidence="3" type="primary">Piso0_002069</name>
    <name evidence="3" type="ORF">GNLVRS01_PISO0J03991g</name>
</gene>
<evidence type="ECO:0000313" key="4">
    <source>
        <dbReference type="Proteomes" id="UP000005222"/>
    </source>
</evidence>
<feature type="domain" description="Flavin reductase like" evidence="2">
    <location>
        <begin position="25"/>
        <end position="223"/>
    </location>
</feature>
<dbReference type="Pfam" id="PF01613">
    <property type="entry name" value="Flavin_Reduct"/>
    <property type="match status" value="1"/>
</dbReference>
<protein>
    <submittedName>
        <fullName evidence="3">Piso0_002069 protein</fullName>
    </submittedName>
</protein>
<keyword evidence="4" id="KW-1185">Reference proteome</keyword>
<evidence type="ECO:0000313" key="3">
    <source>
        <dbReference type="EMBL" id="CCE82347.1"/>
    </source>
</evidence>
<accession>G8YBL6</accession>
<keyword evidence="1" id="KW-0560">Oxidoreductase</keyword>
<dbReference type="GO" id="GO:0010181">
    <property type="term" value="F:FMN binding"/>
    <property type="evidence" value="ECO:0007669"/>
    <property type="project" value="InterPro"/>
</dbReference>
<organism evidence="3 4">
    <name type="scientific">Pichia sorbitophila (strain ATCC MYA-4447 / BCRC 22081 / CBS 7064 / NBRC 10061 / NRRL Y-12695)</name>
    <name type="common">Hybrid yeast</name>
    <dbReference type="NCBI Taxonomy" id="559304"/>
    <lineage>
        <taxon>Eukaryota</taxon>
        <taxon>Fungi</taxon>
        <taxon>Dikarya</taxon>
        <taxon>Ascomycota</taxon>
        <taxon>Saccharomycotina</taxon>
        <taxon>Pichiomycetes</taxon>
        <taxon>Debaryomycetaceae</taxon>
        <taxon>Millerozyma</taxon>
    </lineage>
</organism>